<evidence type="ECO:0000313" key="1">
    <source>
        <dbReference type="EMBL" id="BBB31475.1"/>
    </source>
</evidence>
<keyword evidence="2" id="KW-1185">Reference proteome</keyword>
<dbReference type="EMBL" id="AP014546">
    <property type="protein sequence ID" value="BBB31475.1"/>
    <property type="molecule type" value="Genomic_DNA"/>
</dbReference>
<reference evidence="1 2" key="1">
    <citation type="journal article" date="2008" name="Int. J. Syst. Evol. Microbiol.">
        <title>Neptunomonas japonica sp. nov., an Osedax japonicus symbiont-like bacterium isolated from sediment adjacent to sperm whale carcasses off Kagoshima, Japan.</title>
        <authorList>
            <person name="Miyazaki M."/>
            <person name="Nogi Y."/>
            <person name="Fujiwara Y."/>
            <person name="Kawato M."/>
            <person name="Kubokawa K."/>
            <person name="Horikoshi K."/>
        </authorList>
    </citation>
    <scope>NUCLEOTIDE SEQUENCE [LARGE SCALE GENOMIC DNA]</scope>
    <source>
        <strain evidence="1 2">JAMM 1380</strain>
    </source>
</reference>
<proteinExistence type="predicted"/>
<gene>
    <name evidence="1" type="ORF">NEJAP_3537</name>
</gene>
<sequence length="199" mass="23393">MLSTNHIRIEDLVITVKNGGPYTYFVTLPFLKPSGRPPLSLNESVDAFNYVIKALNRKLYGTNWYEHEKHMKGYVCIEDHKLGGYHFHALIQRDPVQFKMDKPNFRELFIEAALRLKRVDPIKKAFTYNITDPEHLDVLYLADFMLIHQDGYFPGRTDDKAWYILKQRRKPLYNGKKRVNRIYPLEDTGINLIEYNGGL</sequence>
<dbReference type="KEGG" id="njp:NEJAP_3537"/>
<dbReference type="Proteomes" id="UP000595332">
    <property type="component" value="Chromosome"/>
</dbReference>
<dbReference type="AlphaFoldDB" id="A0A7R6PVR8"/>
<protein>
    <submittedName>
        <fullName evidence="1">Uncharacterized protein</fullName>
    </submittedName>
</protein>
<organism evidence="1 2">
    <name type="scientific">Neptunomonas japonica JAMM 1380</name>
    <dbReference type="NCBI Taxonomy" id="1441457"/>
    <lineage>
        <taxon>Bacteria</taxon>
        <taxon>Pseudomonadati</taxon>
        <taxon>Pseudomonadota</taxon>
        <taxon>Gammaproteobacteria</taxon>
        <taxon>Oceanospirillales</taxon>
        <taxon>Oceanospirillaceae</taxon>
        <taxon>Neptunomonas</taxon>
    </lineage>
</organism>
<accession>A0A7R6PVR8</accession>
<name>A0A7R6PVR8_9GAMM</name>
<evidence type="ECO:0000313" key="2">
    <source>
        <dbReference type="Proteomes" id="UP000595332"/>
    </source>
</evidence>
<dbReference type="RefSeq" id="WP_201348542.1">
    <property type="nucleotide sequence ID" value="NZ_AP014546.1"/>
</dbReference>